<dbReference type="Proteomes" id="UP000717328">
    <property type="component" value="Unassembled WGS sequence"/>
</dbReference>
<comment type="caution">
    <text evidence="2">The sequence shown here is derived from an EMBL/GenBank/DDBJ whole genome shotgun (WGS) entry which is preliminary data.</text>
</comment>
<dbReference type="AlphaFoldDB" id="A0A9P7KJE1"/>
<name>A0A9P7KJE1_9AGAR</name>
<gene>
    <name evidence="2" type="ORF">H0H81_003150</name>
</gene>
<feature type="non-terminal residue" evidence="2">
    <location>
        <position position="57"/>
    </location>
</feature>
<dbReference type="EMBL" id="JABCKI010000886">
    <property type="protein sequence ID" value="KAG5649546.1"/>
    <property type="molecule type" value="Genomic_DNA"/>
</dbReference>
<sequence length="57" mass="6367">MDGPTIPIQNVENQENLDFEPSKQEEDDFWSPPTVPTQLPEQQVPLITGNGTDNAML</sequence>
<accession>A0A9P7KJE1</accession>
<protein>
    <submittedName>
        <fullName evidence="2">Uncharacterized protein</fullName>
    </submittedName>
</protein>
<evidence type="ECO:0000313" key="2">
    <source>
        <dbReference type="EMBL" id="KAG5649546.1"/>
    </source>
</evidence>
<evidence type="ECO:0000256" key="1">
    <source>
        <dbReference type="SAM" id="MobiDB-lite"/>
    </source>
</evidence>
<feature type="region of interest" description="Disordered" evidence="1">
    <location>
        <begin position="1"/>
        <end position="57"/>
    </location>
</feature>
<reference evidence="2" key="1">
    <citation type="submission" date="2021-02" db="EMBL/GenBank/DDBJ databases">
        <authorList>
            <person name="Nieuwenhuis M."/>
            <person name="Van De Peppel L.J.J."/>
        </authorList>
    </citation>
    <scope>NUCLEOTIDE SEQUENCE</scope>
    <source>
        <strain evidence="2">D49</strain>
    </source>
</reference>
<organism evidence="2 3">
    <name type="scientific">Sphagnurus paluster</name>
    <dbReference type="NCBI Taxonomy" id="117069"/>
    <lineage>
        <taxon>Eukaryota</taxon>
        <taxon>Fungi</taxon>
        <taxon>Dikarya</taxon>
        <taxon>Basidiomycota</taxon>
        <taxon>Agaricomycotina</taxon>
        <taxon>Agaricomycetes</taxon>
        <taxon>Agaricomycetidae</taxon>
        <taxon>Agaricales</taxon>
        <taxon>Tricholomatineae</taxon>
        <taxon>Lyophyllaceae</taxon>
        <taxon>Sphagnurus</taxon>
    </lineage>
</organism>
<keyword evidence="3" id="KW-1185">Reference proteome</keyword>
<reference evidence="2" key="2">
    <citation type="submission" date="2021-10" db="EMBL/GenBank/DDBJ databases">
        <title>Phylogenomics reveals ancestral predisposition of the termite-cultivated fungus Termitomyces towards a domesticated lifestyle.</title>
        <authorList>
            <person name="Auxier B."/>
            <person name="Grum-Grzhimaylo A."/>
            <person name="Cardenas M.E."/>
            <person name="Lodge J.D."/>
            <person name="Laessoe T."/>
            <person name="Pedersen O."/>
            <person name="Smith M.E."/>
            <person name="Kuyper T.W."/>
            <person name="Franco-Molano E.A."/>
            <person name="Baroni T.J."/>
            <person name="Aanen D.K."/>
        </authorList>
    </citation>
    <scope>NUCLEOTIDE SEQUENCE</scope>
    <source>
        <strain evidence="2">D49</strain>
    </source>
</reference>
<proteinExistence type="predicted"/>
<feature type="compositionally biased region" description="Polar residues" evidence="1">
    <location>
        <begin position="7"/>
        <end position="16"/>
    </location>
</feature>
<evidence type="ECO:0000313" key="3">
    <source>
        <dbReference type="Proteomes" id="UP000717328"/>
    </source>
</evidence>